<accession>A0A2G2XFL7</accession>
<dbReference type="Proteomes" id="UP000224567">
    <property type="component" value="Unassembled WGS sequence"/>
</dbReference>
<comment type="caution">
    <text evidence="2">The sequence shown here is derived from an EMBL/GenBank/DDBJ whole genome shotgun (WGS) entry which is preliminary data.</text>
</comment>
<feature type="compositionally biased region" description="Low complexity" evidence="1">
    <location>
        <begin position="27"/>
        <end position="39"/>
    </location>
</feature>
<keyword evidence="3" id="KW-1185">Reference proteome</keyword>
<evidence type="ECO:0000256" key="1">
    <source>
        <dbReference type="SAM" id="MobiDB-lite"/>
    </source>
</evidence>
<gene>
    <name evidence="2" type="ORF">CQW23_04774</name>
</gene>
<name>A0A2G2XFL7_CAPBA</name>
<protein>
    <submittedName>
        <fullName evidence="2">Uncharacterized protein</fullName>
    </submittedName>
</protein>
<evidence type="ECO:0000313" key="3">
    <source>
        <dbReference type="Proteomes" id="UP000224567"/>
    </source>
</evidence>
<feature type="region of interest" description="Disordered" evidence="1">
    <location>
        <begin position="71"/>
        <end position="94"/>
    </location>
</feature>
<organism evidence="2 3">
    <name type="scientific">Capsicum baccatum</name>
    <name type="common">Peruvian pepper</name>
    <dbReference type="NCBI Taxonomy" id="33114"/>
    <lineage>
        <taxon>Eukaryota</taxon>
        <taxon>Viridiplantae</taxon>
        <taxon>Streptophyta</taxon>
        <taxon>Embryophyta</taxon>
        <taxon>Tracheophyta</taxon>
        <taxon>Spermatophyta</taxon>
        <taxon>Magnoliopsida</taxon>
        <taxon>eudicotyledons</taxon>
        <taxon>Gunneridae</taxon>
        <taxon>Pentapetalae</taxon>
        <taxon>asterids</taxon>
        <taxon>lamiids</taxon>
        <taxon>Solanales</taxon>
        <taxon>Solanaceae</taxon>
        <taxon>Solanoideae</taxon>
        <taxon>Capsiceae</taxon>
        <taxon>Capsicum</taxon>
    </lineage>
</organism>
<evidence type="ECO:0000313" key="2">
    <source>
        <dbReference type="EMBL" id="PHT56288.1"/>
    </source>
</evidence>
<reference evidence="3" key="2">
    <citation type="journal article" date="2017" name="J. Anim. Genet.">
        <title>Multiple reference genome sequences of hot pepper reveal the massive evolution of plant disease resistance genes by retroduplication.</title>
        <authorList>
            <person name="Kim S."/>
            <person name="Park J."/>
            <person name="Yeom S.-I."/>
            <person name="Kim Y.-M."/>
            <person name="Seo E."/>
            <person name="Kim K.-T."/>
            <person name="Kim M.-S."/>
            <person name="Lee J.M."/>
            <person name="Cheong K."/>
            <person name="Shin H.-S."/>
            <person name="Kim S.-B."/>
            <person name="Han K."/>
            <person name="Lee J."/>
            <person name="Park M."/>
            <person name="Lee H.-A."/>
            <person name="Lee H.-Y."/>
            <person name="Lee Y."/>
            <person name="Oh S."/>
            <person name="Lee J.H."/>
            <person name="Choi E."/>
            <person name="Choi E."/>
            <person name="Lee S.E."/>
            <person name="Jeon J."/>
            <person name="Kim H."/>
            <person name="Choi G."/>
            <person name="Song H."/>
            <person name="Lee J."/>
            <person name="Lee S.-C."/>
            <person name="Kwon J.-K."/>
            <person name="Lee H.-Y."/>
            <person name="Koo N."/>
            <person name="Hong Y."/>
            <person name="Kim R.W."/>
            <person name="Kang W.-H."/>
            <person name="Huh J.H."/>
            <person name="Kang B.-C."/>
            <person name="Yang T.-J."/>
            <person name="Lee Y.-H."/>
            <person name="Bennetzen J.L."/>
            <person name="Choi D."/>
        </authorList>
    </citation>
    <scope>NUCLEOTIDE SEQUENCE [LARGE SCALE GENOMIC DNA]</scope>
    <source>
        <strain evidence="3">cv. PBC81</strain>
    </source>
</reference>
<dbReference type="OrthoDB" id="766386at2759"/>
<feature type="region of interest" description="Disordered" evidence="1">
    <location>
        <begin position="20"/>
        <end position="52"/>
    </location>
</feature>
<dbReference type="AlphaFoldDB" id="A0A2G2XFL7"/>
<feature type="compositionally biased region" description="Basic and acidic residues" evidence="1">
    <location>
        <begin position="40"/>
        <end position="50"/>
    </location>
</feature>
<sequence>MRRYGTNKLNLEMVLEKTLRTPKVKASSKSSSHLQSRPLSNEEDKKEVVKSVDSALDKYTSSRKKLLHIEEAETVGKNQKKDIEKSCSVKGSVS</sequence>
<dbReference type="EMBL" id="MLFT02000002">
    <property type="protein sequence ID" value="PHT56288.1"/>
    <property type="molecule type" value="Genomic_DNA"/>
</dbReference>
<reference evidence="2 3" key="1">
    <citation type="journal article" date="2017" name="Genome Biol.">
        <title>New reference genome sequences of hot pepper reveal the massive evolution of plant disease-resistance genes by retroduplication.</title>
        <authorList>
            <person name="Kim S."/>
            <person name="Park J."/>
            <person name="Yeom S.I."/>
            <person name="Kim Y.M."/>
            <person name="Seo E."/>
            <person name="Kim K.T."/>
            <person name="Kim M.S."/>
            <person name="Lee J.M."/>
            <person name="Cheong K."/>
            <person name="Shin H.S."/>
            <person name="Kim S.B."/>
            <person name="Han K."/>
            <person name="Lee J."/>
            <person name="Park M."/>
            <person name="Lee H.A."/>
            <person name="Lee H.Y."/>
            <person name="Lee Y."/>
            <person name="Oh S."/>
            <person name="Lee J.H."/>
            <person name="Choi E."/>
            <person name="Choi E."/>
            <person name="Lee S.E."/>
            <person name="Jeon J."/>
            <person name="Kim H."/>
            <person name="Choi G."/>
            <person name="Song H."/>
            <person name="Lee J."/>
            <person name="Lee S.C."/>
            <person name="Kwon J.K."/>
            <person name="Lee H.Y."/>
            <person name="Koo N."/>
            <person name="Hong Y."/>
            <person name="Kim R.W."/>
            <person name="Kang W.H."/>
            <person name="Huh J.H."/>
            <person name="Kang B.C."/>
            <person name="Yang T.J."/>
            <person name="Lee Y.H."/>
            <person name="Bennetzen J.L."/>
            <person name="Choi D."/>
        </authorList>
    </citation>
    <scope>NUCLEOTIDE SEQUENCE [LARGE SCALE GENOMIC DNA]</scope>
    <source>
        <strain evidence="3">cv. PBC81</strain>
    </source>
</reference>
<proteinExistence type="predicted"/>